<dbReference type="Proteomes" id="UP001303532">
    <property type="component" value="Chromosome"/>
</dbReference>
<keyword evidence="2" id="KW-1185">Reference proteome</keyword>
<evidence type="ECO:0000313" key="2">
    <source>
        <dbReference type="Proteomes" id="UP001303532"/>
    </source>
</evidence>
<gene>
    <name evidence="1" type="ORF">PGH26_13560</name>
</gene>
<reference evidence="1 2" key="1">
    <citation type="submission" date="2023-01" db="EMBL/GenBank/DDBJ databases">
        <title>Sporosarcina sp. nov., isolated from Korean tranditional fermented seafood 'Jeotgal'.</title>
        <authorList>
            <person name="Yang A.-I."/>
        </authorList>
    </citation>
    <scope>NUCLEOTIDE SEQUENCE [LARGE SCALE GENOMIC DNA]</scope>
    <source>
        <strain evidence="1 2">B2O-1</strain>
    </source>
</reference>
<protein>
    <submittedName>
        <fullName evidence="1">Uncharacterized protein</fullName>
    </submittedName>
</protein>
<name>A0ABZ0KWT0_9BACL</name>
<sequence length="50" mass="5880">MLKHLTSVIGYIFSRIEIINPTNATKDEMFKEMKKELQEEVAEIKQLKGR</sequence>
<dbReference type="RefSeq" id="WP_323691581.1">
    <property type="nucleotide sequence ID" value="NZ_CP116341.1"/>
</dbReference>
<proteinExistence type="predicted"/>
<accession>A0ABZ0KWT0</accession>
<dbReference type="EMBL" id="CP116341">
    <property type="protein sequence ID" value="WOV83891.1"/>
    <property type="molecule type" value="Genomic_DNA"/>
</dbReference>
<organism evidence="1 2">
    <name type="scientific">Sporosarcina jeotgali</name>
    <dbReference type="NCBI Taxonomy" id="3020056"/>
    <lineage>
        <taxon>Bacteria</taxon>
        <taxon>Bacillati</taxon>
        <taxon>Bacillota</taxon>
        <taxon>Bacilli</taxon>
        <taxon>Bacillales</taxon>
        <taxon>Caryophanaceae</taxon>
        <taxon>Sporosarcina</taxon>
    </lineage>
</organism>
<evidence type="ECO:0000313" key="1">
    <source>
        <dbReference type="EMBL" id="WOV83891.1"/>
    </source>
</evidence>